<evidence type="ECO:0000259" key="1">
    <source>
        <dbReference type="Pfam" id="PF01636"/>
    </source>
</evidence>
<dbReference type="Gene3D" id="3.90.1200.10">
    <property type="match status" value="1"/>
</dbReference>
<organism evidence="2 3">
    <name type="scientific">Roseibium alexandrii (strain DSM 17067 / NCIMB 14079 / DFL-11)</name>
    <name type="common">Labrenzia alexandrii</name>
    <dbReference type="NCBI Taxonomy" id="244592"/>
    <lineage>
        <taxon>Bacteria</taxon>
        <taxon>Pseudomonadati</taxon>
        <taxon>Pseudomonadota</taxon>
        <taxon>Alphaproteobacteria</taxon>
        <taxon>Hyphomicrobiales</taxon>
        <taxon>Stappiaceae</taxon>
        <taxon>Roseibium</taxon>
    </lineage>
</organism>
<comment type="caution">
    <text evidence="2">The sequence shown here is derived from an EMBL/GenBank/DDBJ whole genome shotgun (WGS) entry which is preliminary data.</text>
</comment>
<evidence type="ECO:0000313" key="3">
    <source>
        <dbReference type="Proteomes" id="UP000004703"/>
    </source>
</evidence>
<dbReference type="SUPFAM" id="SSF56112">
    <property type="entry name" value="Protein kinase-like (PK-like)"/>
    <property type="match status" value="1"/>
</dbReference>
<dbReference type="InterPro" id="IPR011009">
    <property type="entry name" value="Kinase-like_dom_sf"/>
</dbReference>
<reference evidence="2 3" key="1">
    <citation type="submission" date="2008-01" db="EMBL/GenBank/DDBJ databases">
        <authorList>
            <person name="Wagner-Dobler I."/>
            <person name="Ferriera S."/>
            <person name="Johnson J."/>
            <person name="Kravitz S."/>
            <person name="Beeson K."/>
            <person name="Sutton G."/>
            <person name="Rogers Y.-H."/>
            <person name="Friedman R."/>
            <person name="Frazier M."/>
            <person name="Venter J.C."/>
        </authorList>
    </citation>
    <scope>NUCLEOTIDE SEQUENCE [LARGE SCALE GENOMIC DNA]</scope>
    <source>
        <strain evidence="3">DSM 17067 / NCIMB 14079 / DFL-11</strain>
    </source>
</reference>
<dbReference type="GO" id="GO:0016740">
    <property type="term" value="F:transferase activity"/>
    <property type="evidence" value="ECO:0007669"/>
    <property type="project" value="UniProtKB-KW"/>
</dbReference>
<keyword evidence="2" id="KW-0808">Transferase</keyword>
<proteinExistence type="predicted"/>
<accession>A0A5E8GYA9</accession>
<name>A0A5E8GYA9_ROSAD</name>
<dbReference type="AlphaFoldDB" id="A0A5E8GYA9"/>
<evidence type="ECO:0000313" key="2">
    <source>
        <dbReference type="EMBL" id="EEE45024.1"/>
    </source>
</evidence>
<dbReference type="Proteomes" id="UP000004703">
    <property type="component" value="Chromosome"/>
</dbReference>
<gene>
    <name evidence="2" type="ORF">SADFL11_2312</name>
</gene>
<feature type="domain" description="Aminoglycoside phosphotransferase" evidence="1">
    <location>
        <begin position="28"/>
        <end position="222"/>
    </location>
</feature>
<dbReference type="Pfam" id="PF01636">
    <property type="entry name" value="APH"/>
    <property type="match status" value="1"/>
</dbReference>
<protein>
    <submittedName>
        <fullName evidence="2">Phosphotransferase enzyme family</fullName>
    </submittedName>
</protein>
<dbReference type="RefSeq" id="WP_008192653.1">
    <property type="nucleotide sequence ID" value="NZ_CM011002.1"/>
</dbReference>
<reference evidence="2 3" key="2">
    <citation type="submission" date="2013-04" db="EMBL/GenBank/DDBJ databases">
        <authorList>
            <person name="Fiebig A."/>
            <person name="Pradella S."/>
            <person name="Wagner-Doebler I."/>
        </authorList>
    </citation>
    <scope>NUCLEOTIDE SEQUENCE [LARGE SCALE GENOMIC DNA]</scope>
    <source>
        <strain evidence="3">DSM 17067 / NCIMB 14079 / DFL-11</strain>
    </source>
</reference>
<dbReference type="EMBL" id="ACCU02000004">
    <property type="protein sequence ID" value="EEE45024.1"/>
    <property type="molecule type" value="Genomic_DNA"/>
</dbReference>
<sequence length="306" mass="34554">MTDRMTDAELLDFLQGRYPFGDLSGARLRPLPSSYTHRFWRLRTRERDYVIKEYFPGLENNPLYPTLPQEEATALTLLERHRLAPRLECFLDSPAGSPLVIYGYERGSEAEIDVRDAAQLLGRFAALELAPEDISMVPSGYHQVLAHADAILGKIPNSRRAANLKRLRPQDSAIKVSAAPQCTLIHRSLCLGTVQMTAAGPALIDWQYAGLGDPVEDIACFLSPGLLTLYGLKPLVLYAEDLFLEHYPDRTIVDRFLAERSAYHWRLAAYCLFRQETLTHENAPASRAYARALEEEVDLLLRLRGK</sequence>
<dbReference type="InterPro" id="IPR002575">
    <property type="entry name" value="Aminoglycoside_PTrfase"/>
</dbReference>